<reference evidence="9" key="1">
    <citation type="journal article" date="2009" name="Nature">
        <title>The Schistosoma japonicum genome reveals features of host-parasite interplay.</title>
        <authorList>
            <person name="Liu F."/>
            <person name="Zhou Y."/>
            <person name="Wang Z.Q."/>
            <person name="Lu G."/>
            <person name="Zheng H."/>
            <person name="Brindley P.J."/>
            <person name="McManus D.P."/>
            <person name="Blair D."/>
            <person name="Zhang Q.H."/>
            <person name="Zhong Y."/>
            <person name="Wang S."/>
            <person name="Han Z.G."/>
            <person name="Chen Z."/>
        </authorList>
    </citation>
    <scope>NUCLEOTIDE SEQUENCE</scope>
    <source>
        <strain evidence="9">Anhui</strain>
    </source>
</reference>
<keyword evidence="3" id="KW-0677">Repeat</keyword>
<feature type="domain" description="C2H2-type" evidence="8">
    <location>
        <begin position="104"/>
        <end position="132"/>
    </location>
</feature>
<dbReference type="GO" id="GO:0010468">
    <property type="term" value="P:regulation of gene expression"/>
    <property type="evidence" value="ECO:0007669"/>
    <property type="project" value="TreeGrafter"/>
</dbReference>
<evidence type="ECO:0000256" key="2">
    <source>
        <dbReference type="ARBA" id="ARBA00022723"/>
    </source>
</evidence>
<evidence type="ECO:0000256" key="4">
    <source>
        <dbReference type="ARBA" id="ARBA00022771"/>
    </source>
</evidence>
<organism evidence="9">
    <name type="scientific">Schistosoma japonicum</name>
    <name type="common">Blood fluke</name>
    <dbReference type="NCBI Taxonomy" id="6182"/>
    <lineage>
        <taxon>Eukaryota</taxon>
        <taxon>Metazoa</taxon>
        <taxon>Spiralia</taxon>
        <taxon>Lophotrochozoa</taxon>
        <taxon>Platyhelminthes</taxon>
        <taxon>Trematoda</taxon>
        <taxon>Digenea</taxon>
        <taxon>Strigeidida</taxon>
        <taxon>Schistosomatoidea</taxon>
        <taxon>Schistosomatidae</taxon>
        <taxon>Schistosoma</taxon>
    </lineage>
</organism>
<keyword evidence="5" id="KW-0862">Zinc</keyword>
<feature type="domain" description="C2H2-type" evidence="8">
    <location>
        <begin position="44"/>
        <end position="72"/>
    </location>
</feature>
<dbReference type="InterPro" id="IPR036236">
    <property type="entry name" value="Znf_C2H2_sf"/>
</dbReference>
<evidence type="ECO:0000256" key="6">
    <source>
        <dbReference type="ARBA" id="ARBA00023242"/>
    </source>
</evidence>
<dbReference type="GO" id="GO:0005634">
    <property type="term" value="C:nucleus"/>
    <property type="evidence" value="ECO:0007669"/>
    <property type="project" value="UniProtKB-SubCell"/>
</dbReference>
<feature type="non-terminal residue" evidence="9">
    <location>
        <position position="216"/>
    </location>
</feature>
<sequence length="216" mass="24817">MEFYFTLTKKLSKYTWSVQTFKMNEPTGVGPTFADACDDGELISICCLCGKTFSSQSLLHKHFELMHEGTEIDTEQYDLSGFAAMGNEQGRKSNGEDDSNFRVLNCAFCNKVFTKHCNLNTHIKAVHKGVKPFECTYCYKGFTRNSDLHKHMDAVHKGSKPLGCEVCQRNFSQKSSLKRHIEAIHEDPRHRRINQNCIILNLSNDFMFINIHLLFF</sequence>
<proteinExistence type="evidence at transcript level"/>
<dbReference type="SMART" id="SM00355">
    <property type="entry name" value="ZnF_C2H2"/>
    <property type="match status" value="4"/>
</dbReference>
<evidence type="ECO:0000256" key="1">
    <source>
        <dbReference type="ARBA" id="ARBA00004123"/>
    </source>
</evidence>
<dbReference type="GO" id="GO:0008270">
    <property type="term" value="F:zinc ion binding"/>
    <property type="evidence" value="ECO:0007669"/>
    <property type="project" value="UniProtKB-KW"/>
</dbReference>
<dbReference type="PANTHER" id="PTHR16515">
    <property type="entry name" value="PR DOMAIN ZINC FINGER PROTEIN"/>
    <property type="match status" value="1"/>
</dbReference>
<comment type="subcellular location">
    <subcellularLocation>
        <location evidence="1">Nucleus</location>
    </subcellularLocation>
</comment>
<dbReference type="FunFam" id="3.30.160.60:FF:000446">
    <property type="entry name" value="Zinc finger protein"/>
    <property type="match status" value="1"/>
</dbReference>
<dbReference type="Pfam" id="PF00096">
    <property type="entry name" value="zf-C2H2"/>
    <property type="match status" value="3"/>
</dbReference>
<accession>C7TQQ5</accession>
<keyword evidence="4 7" id="KW-0863">Zinc-finger</keyword>
<dbReference type="AlphaFoldDB" id="C7TQQ5"/>
<evidence type="ECO:0000259" key="8">
    <source>
        <dbReference type="PROSITE" id="PS50157"/>
    </source>
</evidence>
<dbReference type="SUPFAM" id="SSF57667">
    <property type="entry name" value="beta-beta-alpha zinc fingers"/>
    <property type="match status" value="2"/>
</dbReference>
<dbReference type="FunFam" id="3.30.160.60:FF:000100">
    <property type="entry name" value="Zinc finger 45-like"/>
    <property type="match status" value="1"/>
</dbReference>
<evidence type="ECO:0000256" key="7">
    <source>
        <dbReference type="PROSITE-ProRule" id="PRU00042"/>
    </source>
</evidence>
<dbReference type="PROSITE" id="PS50157">
    <property type="entry name" value="ZINC_FINGER_C2H2_2"/>
    <property type="match status" value="4"/>
</dbReference>
<feature type="domain" description="C2H2-type" evidence="8">
    <location>
        <begin position="133"/>
        <end position="161"/>
    </location>
</feature>
<keyword evidence="6" id="KW-0539">Nucleus</keyword>
<dbReference type="EMBL" id="FN321706">
    <property type="protein sequence ID" value="CAX82997.1"/>
    <property type="molecule type" value="mRNA"/>
</dbReference>
<dbReference type="InterPro" id="IPR013087">
    <property type="entry name" value="Znf_C2H2_type"/>
</dbReference>
<keyword evidence="2" id="KW-0479">Metal-binding</keyword>
<dbReference type="PANTHER" id="PTHR16515:SF49">
    <property type="entry name" value="GASTRULA ZINC FINGER PROTEIN XLCGF49.1-LIKE-RELATED"/>
    <property type="match status" value="1"/>
</dbReference>
<evidence type="ECO:0000256" key="3">
    <source>
        <dbReference type="ARBA" id="ARBA00022737"/>
    </source>
</evidence>
<protein>
    <submittedName>
        <fullName evidence="9">Zinc finger and BTB domain-containing protein</fullName>
    </submittedName>
</protein>
<name>C7TQQ5_SCHJA</name>
<evidence type="ECO:0000256" key="5">
    <source>
        <dbReference type="ARBA" id="ARBA00022833"/>
    </source>
</evidence>
<evidence type="ECO:0000313" key="9">
    <source>
        <dbReference type="EMBL" id="CAX82997.1"/>
    </source>
</evidence>
<dbReference type="Gene3D" id="3.30.160.60">
    <property type="entry name" value="Classic Zinc Finger"/>
    <property type="match status" value="3"/>
</dbReference>
<feature type="domain" description="C2H2-type" evidence="8">
    <location>
        <begin position="162"/>
        <end position="190"/>
    </location>
</feature>
<reference evidence="9" key="2">
    <citation type="submission" date="2009-03" db="EMBL/GenBank/DDBJ databases">
        <authorList>
            <person name="Gang L."/>
        </authorList>
    </citation>
    <scope>NUCLEOTIDE SEQUENCE</scope>
    <source>
        <strain evidence="9">Anhui</strain>
    </source>
</reference>
<dbReference type="PROSITE" id="PS00028">
    <property type="entry name" value="ZINC_FINGER_C2H2_1"/>
    <property type="match status" value="4"/>
</dbReference>
<dbReference type="InterPro" id="IPR050331">
    <property type="entry name" value="Zinc_finger"/>
</dbReference>